<organism evidence="2 3">
    <name type="scientific">Oryza sativa subsp. japonica</name>
    <name type="common">Rice</name>
    <dbReference type="NCBI Taxonomy" id="39947"/>
    <lineage>
        <taxon>Eukaryota</taxon>
        <taxon>Viridiplantae</taxon>
        <taxon>Streptophyta</taxon>
        <taxon>Embryophyta</taxon>
        <taxon>Tracheophyta</taxon>
        <taxon>Spermatophyta</taxon>
        <taxon>Magnoliopsida</taxon>
        <taxon>Liliopsida</taxon>
        <taxon>Poales</taxon>
        <taxon>Poaceae</taxon>
        <taxon>BOP clade</taxon>
        <taxon>Oryzoideae</taxon>
        <taxon>Oryzeae</taxon>
        <taxon>Oryzinae</taxon>
        <taxon>Oryza</taxon>
        <taxon>Oryza sativa</taxon>
    </lineage>
</organism>
<evidence type="ECO:0000256" key="1">
    <source>
        <dbReference type="SAM" id="MobiDB-lite"/>
    </source>
</evidence>
<proteinExistence type="predicted"/>
<name>Q67WH2_ORYSJ</name>
<reference evidence="3" key="1">
    <citation type="journal article" date="2005" name="Nature">
        <title>The map-based sequence of the rice genome.</title>
        <authorList>
            <consortium name="International rice genome sequencing project (IRGSP)"/>
            <person name="Matsumoto T."/>
            <person name="Wu J."/>
            <person name="Kanamori H."/>
            <person name="Katayose Y."/>
            <person name="Fujisawa M."/>
            <person name="Namiki N."/>
            <person name="Mizuno H."/>
            <person name="Yamamoto K."/>
            <person name="Antonio B.A."/>
            <person name="Baba T."/>
            <person name="Sakata K."/>
            <person name="Nagamura Y."/>
            <person name="Aoki H."/>
            <person name="Arikawa K."/>
            <person name="Arita K."/>
            <person name="Bito T."/>
            <person name="Chiden Y."/>
            <person name="Fujitsuka N."/>
            <person name="Fukunaka R."/>
            <person name="Hamada M."/>
            <person name="Harada C."/>
            <person name="Hayashi A."/>
            <person name="Hijishita S."/>
            <person name="Honda M."/>
            <person name="Hosokawa S."/>
            <person name="Ichikawa Y."/>
            <person name="Idonuma A."/>
            <person name="Iijima M."/>
            <person name="Ikeda M."/>
            <person name="Ikeno M."/>
            <person name="Ito K."/>
            <person name="Ito S."/>
            <person name="Ito T."/>
            <person name="Ito Y."/>
            <person name="Ito Y."/>
            <person name="Iwabuchi A."/>
            <person name="Kamiya K."/>
            <person name="Karasawa W."/>
            <person name="Kurita K."/>
            <person name="Katagiri S."/>
            <person name="Kikuta A."/>
            <person name="Kobayashi H."/>
            <person name="Kobayashi N."/>
            <person name="Machita K."/>
            <person name="Maehara T."/>
            <person name="Masukawa M."/>
            <person name="Mizubayashi T."/>
            <person name="Mukai Y."/>
            <person name="Nagasaki H."/>
            <person name="Nagata Y."/>
            <person name="Naito S."/>
            <person name="Nakashima M."/>
            <person name="Nakama Y."/>
            <person name="Nakamichi Y."/>
            <person name="Nakamura M."/>
            <person name="Meguro A."/>
            <person name="Negishi M."/>
            <person name="Ohta I."/>
            <person name="Ohta T."/>
            <person name="Okamoto M."/>
            <person name="Ono N."/>
            <person name="Saji S."/>
            <person name="Sakaguchi M."/>
            <person name="Sakai K."/>
            <person name="Shibata M."/>
            <person name="Shimokawa T."/>
            <person name="Song J."/>
            <person name="Takazaki Y."/>
            <person name="Terasawa K."/>
            <person name="Tsugane M."/>
            <person name="Tsuji K."/>
            <person name="Ueda S."/>
            <person name="Waki K."/>
            <person name="Yamagata H."/>
            <person name="Yamamoto M."/>
            <person name="Yamamoto S."/>
            <person name="Yamane H."/>
            <person name="Yoshiki S."/>
            <person name="Yoshihara R."/>
            <person name="Yukawa K."/>
            <person name="Zhong H."/>
            <person name="Yano M."/>
            <person name="Yuan Q."/>
            <person name="Ouyang S."/>
            <person name="Liu J."/>
            <person name="Jones K.M."/>
            <person name="Gansberger K."/>
            <person name="Moffat K."/>
            <person name="Hill J."/>
            <person name="Bera J."/>
            <person name="Fadrosh D."/>
            <person name="Jin S."/>
            <person name="Johri S."/>
            <person name="Kim M."/>
            <person name="Overton L."/>
            <person name="Reardon M."/>
            <person name="Tsitrin T."/>
            <person name="Vuong H."/>
            <person name="Weaver B."/>
            <person name="Ciecko A."/>
            <person name="Tallon L."/>
            <person name="Jackson J."/>
            <person name="Pai G."/>
            <person name="Aken S.V."/>
            <person name="Utterback T."/>
            <person name="Reidmuller S."/>
            <person name="Feldblyum T."/>
            <person name="Hsiao J."/>
            <person name="Zismann V."/>
            <person name="Iobst S."/>
            <person name="de Vazeille A.R."/>
            <person name="Buell C.R."/>
            <person name="Ying K."/>
            <person name="Li Y."/>
            <person name="Lu T."/>
            <person name="Huang Y."/>
            <person name="Zhao Q."/>
            <person name="Feng Q."/>
            <person name="Zhang L."/>
            <person name="Zhu J."/>
            <person name="Weng Q."/>
            <person name="Mu J."/>
            <person name="Lu Y."/>
            <person name="Fan D."/>
            <person name="Liu Y."/>
            <person name="Guan J."/>
            <person name="Zhang Y."/>
            <person name="Yu S."/>
            <person name="Liu X."/>
            <person name="Zhang Y."/>
            <person name="Hong G."/>
            <person name="Han B."/>
            <person name="Choisne N."/>
            <person name="Demange N."/>
            <person name="Orjeda G."/>
            <person name="Samain S."/>
            <person name="Cattolico L."/>
            <person name="Pelletier E."/>
            <person name="Couloux A."/>
            <person name="Segurens B."/>
            <person name="Wincker P."/>
            <person name="D'Hont A."/>
            <person name="Scarpelli C."/>
            <person name="Weissenbach J."/>
            <person name="Salanoubat M."/>
            <person name="Quetier F."/>
            <person name="Yu Y."/>
            <person name="Kim H.R."/>
            <person name="Rambo T."/>
            <person name="Currie J."/>
            <person name="Collura K."/>
            <person name="Luo M."/>
            <person name="Yang T."/>
            <person name="Ammiraju J.S.S."/>
            <person name="Engler F."/>
            <person name="Soderlund C."/>
            <person name="Wing R.A."/>
            <person name="Palmer L.E."/>
            <person name="de la Bastide M."/>
            <person name="Spiegel L."/>
            <person name="Nascimento L."/>
            <person name="Zutavern T."/>
            <person name="O'Shaughnessy A."/>
            <person name="Dike S."/>
            <person name="Dedhia N."/>
            <person name="Preston R."/>
            <person name="Balija V."/>
            <person name="McCombie W.R."/>
            <person name="Chow T."/>
            <person name="Chen H."/>
            <person name="Chung M."/>
            <person name="Chen C."/>
            <person name="Shaw J."/>
            <person name="Wu H."/>
            <person name="Hsiao K."/>
            <person name="Chao Y."/>
            <person name="Chu M."/>
            <person name="Cheng C."/>
            <person name="Hour A."/>
            <person name="Lee P."/>
            <person name="Lin S."/>
            <person name="Lin Y."/>
            <person name="Liou J."/>
            <person name="Liu S."/>
            <person name="Hsing Y."/>
            <person name="Raghuvanshi S."/>
            <person name="Mohanty A."/>
            <person name="Bharti A.K."/>
            <person name="Gaur A."/>
            <person name="Gupta V."/>
            <person name="Kumar D."/>
            <person name="Ravi V."/>
            <person name="Vij S."/>
            <person name="Kapur A."/>
            <person name="Khurana P."/>
            <person name="Khurana P."/>
            <person name="Khurana J.P."/>
            <person name="Tyagi A.K."/>
            <person name="Gaikwad K."/>
            <person name="Singh A."/>
            <person name="Dalal V."/>
            <person name="Srivastava S."/>
            <person name="Dixit A."/>
            <person name="Pal A.K."/>
            <person name="Ghazi I.A."/>
            <person name="Yadav M."/>
            <person name="Pandit A."/>
            <person name="Bhargava A."/>
            <person name="Sureshbabu K."/>
            <person name="Batra K."/>
            <person name="Sharma T.R."/>
            <person name="Mohapatra T."/>
            <person name="Singh N.K."/>
            <person name="Messing J."/>
            <person name="Nelson A.B."/>
            <person name="Fuks G."/>
            <person name="Kavchok S."/>
            <person name="Keizer G."/>
            <person name="Linton E."/>
            <person name="Llaca V."/>
            <person name="Song R."/>
            <person name="Tanyolac B."/>
            <person name="Young S."/>
            <person name="Ho-Il K."/>
            <person name="Hahn J.H."/>
            <person name="Sangsakoo G."/>
            <person name="Vanavichit A."/>
            <person name="de Mattos Luiz.A.T."/>
            <person name="Zimmer P.D."/>
            <person name="Malone G."/>
            <person name="Dellagostin O."/>
            <person name="de Oliveira A.C."/>
            <person name="Bevan M."/>
            <person name="Bancroft I."/>
            <person name="Minx P."/>
            <person name="Cordum H."/>
            <person name="Wilson R."/>
            <person name="Cheng Z."/>
            <person name="Jin W."/>
            <person name="Jiang J."/>
            <person name="Leong S.A."/>
            <person name="Iwama H."/>
            <person name="Gojobori T."/>
            <person name="Itoh T."/>
            <person name="Niimura Y."/>
            <person name="Fujii Y."/>
            <person name="Habara T."/>
            <person name="Sakai H."/>
            <person name="Sato Y."/>
            <person name="Wilson G."/>
            <person name="Kumar K."/>
            <person name="McCouch S."/>
            <person name="Juretic N."/>
            <person name="Hoen D."/>
            <person name="Wright S."/>
            <person name="Bruskiewich R."/>
            <person name="Bureau T."/>
            <person name="Miyao A."/>
            <person name="Hirochika H."/>
            <person name="Nishikawa T."/>
            <person name="Kadowaki K."/>
            <person name="Sugiura M."/>
            <person name="Burr B."/>
            <person name="Sasaki T."/>
        </authorList>
    </citation>
    <scope>NUCLEOTIDE SEQUENCE [LARGE SCALE GENOMIC DNA]</scope>
    <source>
        <strain evidence="3">cv. Nipponbare</strain>
    </source>
</reference>
<feature type="region of interest" description="Disordered" evidence="1">
    <location>
        <begin position="1"/>
        <end position="22"/>
    </location>
</feature>
<feature type="compositionally biased region" description="Polar residues" evidence="1">
    <location>
        <begin position="66"/>
        <end position="78"/>
    </location>
</feature>
<protein>
    <submittedName>
        <fullName evidence="2">Uncharacterized protein</fullName>
    </submittedName>
</protein>
<dbReference type="Proteomes" id="UP000000763">
    <property type="component" value="Chromosome 6"/>
</dbReference>
<feature type="region of interest" description="Disordered" evidence="1">
    <location>
        <begin position="59"/>
        <end position="91"/>
    </location>
</feature>
<gene>
    <name evidence="2" type="primary">P0458E02.30</name>
</gene>
<sequence length="91" mass="9914">MQLRGPVAARHGQGRRPCDGGAVRQATTATRLLVLLSFFFLHGSVQCLWPMRHGETLIGGQPFPKNPQSAFTGDSTSALEDFSESSIKEQE</sequence>
<evidence type="ECO:0000313" key="2">
    <source>
        <dbReference type="EMBL" id="BAD37497.1"/>
    </source>
</evidence>
<evidence type="ECO:0000313" key="3">
    <source>
        <dbReference type="Proteomes" id="UP000000763"/>
    </source>
</evidence>
<accession>Q67WH2</accession>
<dbReference type="AlphaFoldDB" id="Q67WH2"/>
<dbReference type="EMBL" id="AP003571">
    <property type="protein sequence ID" value="BAD37497.1"/>
    <property type="molecule type" value="Genomic_DNA"/>
</dbReference>
<reference evidence="3" key="2">
    <citation type="journal article" date="2008" name="Nucleic Acids Res.">
        <title>The rice annotation project database (RAP-DB): 2008 update.</title>
        <authorList>
            <consortium name="The rice annotation project (RAP)"/>
        </authorList>
    </citation>
    <scope>GENOME REANNOTATION</scope>
    <source>
        <strain evidence="3">cv. Nipponbare</strain>
    </source>
</reference>